<protein>
    <submittedName>
        <fullName evidence="1">Uncharacterized protein</fullName>
    </submittedName>
</protein>
<dbReference type="AlphaFoldDB" id="A0A7S1ZJT5"/>
<gene>
    <name evidence="1" type="ORF">DBRI1063_LOCUS16386</name>
</gene>
<reference evidence="1" key="1">
    <citation type="submission" date="2021-01" db="EMBL/GenBank/DDBJ databases">
        <authorList>
            <person name="Corre E."/>
            <person name="Pelletier E."/>
            <person name="Niang G."/>
            <person name="Scheremetjew M."/>
            <person name="Finn R."/>
            <person name="Kale V."/>
            <person name="Holt S."/>
            <person name="Cochrane G."/>
            <person name="Meng A."/>
            <person name="Brown T."/>
            <person name="Cohen L."/>
        </authorList>
    </citation>
    <scope>NUCLEOTIDE SEQUENCE</scope>
    <source>
        <strain evidence="1">Pop2</strain>
    </source>
</reference>
<organism evidence="1">
    <name type="scientific">Ditylum brightwellii</name>
    <dbReference type="NCBI Taxonomy" id="49249"/>
    <lineage>
        <taxon>Eukaryota</taxon>
        <taxon>Sar</taxon>
        <taxon>Stramenopiles</taxon>
        <taxon>Ochrophyta</taxon>
        <taxon>Bacillariophyta</taxon>
        <taxon>Mediophyceae</taxon>
        <taxon>Lithodesmiophycidae</taxon>
        <taxon>Lithodesmiales</taxon>
        <taxon>Lithodesmiaceae</taxon>
        <taxon>Ditylum</taxon>
    </lineage>
</organism>
<sequence length="224" mass="25667">MRNSNVTRPKLGRKGDPRMNRAVCIRLANPRMSLVDALVAGGFTFPTKIKRRQNKSDPLILDSDGVSLNQRRNQLSKRLWQATKKTDEHLHRIVHSQEKALSERRNLLITIKNNTEDVASICGIETDVRSPQAYAHTSEQMHLLTCSHISQPSLSNPATLNESYKETGKEESIADFIRLMDILFEVPTDVLTNERLTLDDLMNKGRILDQTHNQQETQFYHDCY</sequence>
<dbReference type="EMBL" id="HBGN01025573">
    <property type="protein sequence ID" value="CAD9340683.1"/>
    <property type="molecule type" value="Transcribed_RNA"/>
</dbReference>
<evidence type="ECO:0000313" key="1">
    <source>
        <dbReference type="EMBL" id="CAD9340683.1"/>
    </source>
</evidence>
<proteinExistence type="predicted"/>
<accession>A0A7S1ZJT5</accession>
<name>A0A7S1ZJT5_9STRA</name>